<dbReference type="Pfam" id="PF13411">
    <property type="entry name" value="MerR_1"/>
    <property type="match status" value="1"/>
</dbReference>
<feature type="coiled-coil region" evidence="2">
    <location>
        <begin position="81"/>
        <end position="115"/>
    </location>
</feature>
<dbReference type="RefSeq" id="WP_146566001.1">
    <property type="nucleotide sequence ID" value="NZ_VOHL01000001.1"/>
</dbReference>
<reference evidence="4 5" key="1">
    <citation type="submission" date="2019-08" db="EMBL/GenBank/DDBJ databases">
        <authorList>
            <person name="Lei W."/>
        </authorList>
    </citation>
    <scope>NUCLEOTIDE SEQUENCE [LARGE SCALE GENOMIC DNA]</scope>
    <source>
        <strain evidence="4 5">CCUG 66496</strain>
    </source>
</reference>
<dbReference type="AlphaFoldDB" id="A0A5C5SFN0"/>
<sequence>MKIKTVCQLTNLSADTIRYYEKIGLLPEIKRDRAGIRDFNQRDVDTLNFIRCFRQAGMSVETLSAYMNLVRQGQETLSERVALLTKERELLAQRLSDLQAALNQLDYKIDHYQEQILPHEKRLFEKGQ</sequence>
<organism evidence="4 5">
    <name type="scientific">Streptococcus cuniculipharyngis</name>
    <dbReference type="NCBI Taxonomy" id="1562651"/>
    <lineage>
        <taxon>Bacteria</taxon>
        <taxon>Bacillati</taxon>
        <taxon>Bacillota</taxon>
        <taxon>Bacilli</taxon>
        <taxon>Lactobacillales</taxon>
        <taxon>Streptococcaceae</taxon>
        <taxon>Streptococcus</taxon>
    </lineage>
</organism>
<evidence type="ECO:0000259" key="3">
    <source>
        <dbReference type="PROSITE" id="PS50937"/>
    </source>
</evidence>
<dbReference type="SMART" id="SM00422">
    <property type="entry name" value="HTH_MERR"/>
    <property type="match status" value="1"/>
</dbReference>
<dbReference type="InterPro" id="IPR000551">
    <property type="entry name" value="MerR-type_HTH_dom"/>
</dbReference>
<feature type="domain" description="HTH merR-type" evidence="3">
    <location>
        <begin position="1"/>
        <end position="69"/>
    </location>
</feature>
<dbReference type="Gene3D" id="1.10.1660.10">
    <property type="match status" value="1"/>
</dbReference>
<dbReference type="CDD" id="cd01109">
    <property type="entry name" value="HTH_YyaN"/>
    <property type="match status" value="1"/>
</dbReference>
<evidence type="ECO:0000313" key="4">
    <source>
        <dbReference type="EMBL" id="TWS98938.1"/>
    </source>
</evidence>
<proteinExistence type="predicted"/>
<dbReference type="PANTHER" id="PTHR30204">
    <property type="entry name" value="REDOX-CYCLING DRUG-SENSING TRANSCRIPTIONAL ACTIVATOR SOXR"/>
    <property type="match status" value="1"/>
</dbReference>
<dbReference type="OrthoDB" id="9811174at2"/>
<dbReference type="GO" id="GO:0003677">
    <property type="term" value="F:DNA binding"/>
    <property type="evidence" value="ECO:0007669"/>
    <property type="project" value="UniProtKB-KW"/>
</dbReference>
<comment type="caution">
    <text evidence="4">The sequence shown here is derived from an EMBL/GenBank/DDBJ whole genome shotgun (WGS) entry which is preliminary data.</text>
</comment>
<dbReference type="SUPFAM" id="SSF46955">
    <property type="entry name" value="Putative DNA-binding domain"/>
    <property type="match status" value="1"/>
</dbReference>
<evidence type="ECO:0000313" key="5">
    <source>
        <dbReference type="Proteomes" id="UP000317430"/>
    </source>
</evidence>
<dbReference type="PRINTS" id="PR00040">
    <property type="entry name" value="HTHMERR"/>
</dbReference>
<keyword evidence="1" id="KW-0238">DNA-binding</keyword>
<dbReference type="PANTHER" id="PTHR30204:SF98">
    <property type="entry name" value="HTH-TYPE TRANSCRIPTIONAL REGULATOR ADHR"/>
    <property type="match status" value="1"/>
</dbReference>
<dbReference type="PROSITE" id="PS50937">
    <property type="entry name" value="HTH_MERR_2"/>
    <property type="match status" value="1"/>
</dbReference>
<dbReference type="InterPro" id="IPR047057">
    <property type="entry name" value="MerR_fam"/>
</dbReference>
<name>A0A5C5SFN0_9STRE</name>
<accession>A0A5C5SFN0</accession>
<dbReference type="InterPro" id="IPR009061">
    <property type="entry name" value="DNA-bd_dom_put_sf"/>
</dbReference>
<keyword evidence="5" id="KW-1185">Reference proteome</keyword>
<dbReference type="Proteomes" id="UP000317430">
    <property type="component" value="Unassembled WGS sequence"/>
</dbReference>
<evidence type="ECO:0000256" key="2">
    <source>
        <dbReference type="SAM" id="Coils"/>
    </source>
</evidence>
<keyword evidence="2" id="KW-0175">Coiled coil</keyword>
<evidence type="ECO:0000256" key="1">
    <source>
        <dbReference type="ARBA" id="ARBA00023125"/>
    </source>
</evidence>
<dbReference type="GO" id="GO:0003700">
    <property type="term" value="F:DNA-binding transcription factor activity"/>
    <property type="evidence" value="ECO:0007669"/>
    <property type="project" value="InterPro"/>
</dbReference>
<protein>
    <submittedName>
        <fullName evidence="4">MerR family transcriptional regulator</fullName>
    </submittedName>
</protein>
<gene>
    <name evidence="4" type="ORF">FRX57_01685</name>
</gene>
<dbReference type="EMBL" id="VOHL01000001">
    <property type="protein sequence ID" value="TWS98938.1"/>
    <property type="molecule type" value="Genomic_DNA"/>
</dbReference>